<evidence type="ECO:0000256" key="7">
    <source>
        <dbReference type="RuleBase" id="RU364059"/>
    </source>
</evidence>
<feature type="compositionally biased region" description="Polar residues" evidence="8">
    <location>
        <begin position="540"/>
        <end position="549"/>
    </location>
</feature>
<comment type="function">
    <text evidence="7">Component of the Mediator complex, a coactivator involved in the regulated transcription of nearly all RNA polymerase II-dependent genes. Mediator functions as a bridge to convey information from gene-specific regulatory proteins to the basal RNA polymerase II transcription machinery. Mediator is recruited to promoters by direct interactions with regulatory proteins and serves as a scaffold for the assembly of a functional preinitiation complex with RNA polymerase II and the general transcription factors.</text>
</comment>
<organism evidence="10 11">
    <name type="scientific">Chaetomium strumarium</name>
    <dbReference type="NCBI Taxonomy" id="1170767"/>
    <lineage>
        <taxon>Eukaryota</taxon>
        <taxon>Fungi</taxon>
        <taxon>Dikarya</taxon>
        <taxon>Ascomycota</taxon>
        <taxon>Pezizomycotina</taxon>
        <taxon>Sordariomycetes</taxon>
        <taxon>Sordariomycetidae</taxon>
        <taxon>Sordariales</taxon>
        <taxon>Chaetomiaceae</taxon>
        <taxon>Chaetomium</taxon>
    </lineage>
</organism>
<evidence type="ECO:0000259" key="9">
    <source>
        <dbReference type="Pfam" id="PF10744"/>
    </source>
</evidence>
<evidence type="ECO:0000256" key="2">
    <source>
        <dbReference type="ARBA" id="ARBA00006210"/>
    </source>
</evidence>
<dbReference type="AlphaFoldDB" id="A0AAJ0GXZ3"/>
<dbReference type="Proteomes" id="UP001273166">
    <property type="component" value="Unassembled WGS sequence"/>
</dbReference>
<keyword evidence="5 7" id="KW-0804">Transcription</keyword>
<comment type="subcellular location">
    <subcellularLocation>
        <location evidence="1 7">Nucleus</location>
    </subcellularLocation>
</comment>
<evidence type="ECO:0000313" key="11">
    <source>
        <dbReference type="Proteomes" id="UP001273166"/>
    </source>
</evidence>
<evidence type="ECO:0000256" key="8">
    <source>
        <dbReference type="SAM" id="MobiDB-lite"/>
    </source>
</evidence>
<dbReference type="Pfam" id="PF10744">
    <property type="entry name" value="Med1"/>
    <property type="match status" value="1"/>
</dbReference>
<feature type="compositionally biased region" description="Polar residues" evidence="8">
    <location>
        <begin position="1"/>
        <end position="17"/>
    </location>
</feature>
<dbReference type="InterPro" id="IPR019680">
    <property type="entry name" value="Mediator_Med1"/>
</dbReference>
<dbReference type="GO" id="GO:0016592">
    <property type="term" value="C:mediator complex"/>
    <property type="evidence" value="ECO:0007669"/>
    <property type="project" value="InterPro"/>
</dbReference>
<evidence type="ECO:0000313" key="10">
    <source>
        <dbReference type="EMBL" id="KAK3307935.1"/>
    </source>
</evidence>
<dbReference type="GO" id="GO:0045944">
    <property type="term" value="P:positive regulation of transcription by RNA polymerase II"/>
    <property type="evidence" value="ECO:0007669"/>
    <property type="project" value="UniProtKB-ARBA"/>
</dbReference>
<dbReference type="PANTHER" id="PTHR35041">
    <property type="entry name" value="MEDIATOR OF RNA POLYMERASE II TRANSCRIPTION SUBUNIT 1"/>
    <property type="match status" value="1"/>
</dbReference>
<comment type="similarity">
    <text evidence="2 7">Belongs to the Mediator complex subunit 1 family.</text>
</comment>
<dbReference type="RefSeq" id="XP_062723715.1">
    <property type="nucleotide sequence ID" value="XM_062871439.1"/>
</dbReference>
<keyword evidence="11" id="KW-1185">Reference proteome</keyword>
<evidence type="ECO:0000256" key="1">
    <source>
        <dbReference type="ARBA" id="ARBA00004123"/>
    </source>
</evidence>
<dbReference type="GeneID" id="87890268"/>
<protein>
    <recommendedName>
        <fullName evidence="7">Mediator of RNA polymerase II transcription subunit 1</fullName>
    </recommendedName>
    <alternativeName>
        <fullName evidence="7">Mediator complex subunit 1</fullName>
    </alternativeName>
</protein>
<name>A0AAJ0GXZ3_9PEZI</name>
<accession>A0AAJ0GXZ3</accession>
<gene>
    <name evidence="10" type="ORF">B0T15DRAFT_90734</name>
</gene>
<comment type="caution">
    <text evidence="10">The sequence shown here is derived from an EMBL/GenBank/DDBJ whole genome shotgun (WGS) entry which is preliminary data.</text>
</comment>
<feature type="compositionally biased region" description="Low complexity" evidence="8">
    <location>
        <begin position="551"/>
        <end position="560"/>
    </location>
</feature>
<evidence type="ECO:0000256" key="6">
    <source>
        <dbReference type="ARBA" id="ARBA00023242"/>
    </source>
</evidence>
<reference evidence="10" key="1">
    <citation type="journal article" date="2023" name="Mol. Phylogenet. Evol.">
        <title>Genome-scale phylogeny and comparative genomics of the fungal order Sordariales.</title>
        <authorList>
            <person name="Hensen N."/>
            <person name="Bonometti L."/>
            <person name="Westerberg I."/>
            <person name="Brannstrom I.O."/>
            <person name="Guillou S."/>
            <person name="Cros-Aarteil S."/>
            <person name="Calhoun S."/>
            <person name="Haridas S."/>
            <person name="Kuo A."/>
            <person name="Mondo S."/>
            <person name="Pangilinan J."/>
            <person name="Riley R."/>
            <person name="LaButti K."/>
            <person name="Andreopoulos B."/>
            <person name="Lipzen A."/>
            <person name="Chen C."/>
            <person name="Yan M."/>
            <person name="Daum C."/>
            <person name="Ng V."/>
            <person name="Clum A."/>
            <person name="Steindorff A."/>
            <person name="Ohm R.A."/>
            <person name="Martin F."/>
            <person name="Silar P."/>
            <person name="Natvig D.O."/>
            <person name="Lalanne C."/>
            <person name="Gautier V."/>
            <person name="Ament-Velasquez S.L."/>
            <person name="Kruys A."/>
            <person name="Hutchinson M.I."/>
            <person name="Powell A.J."/>
            <person name="Barry K."/>
            <person name="Miller A.N."/>
            <person name="Grigoriev I.V."/>
            <person name="Debuchy R."/>
            <person name="Gladieux P."/>
            <person name="Hiltunen Thoren M."/>
            <person name="Johannesson H."/>
        </authorList>
    </citation>
    <scope>NUCLEOTIDE SEQUENCE</scope>
    <source>
        <strain evidence="10">CBS 333.67</strain>
    </source>
</reference>
<feature type="region of interest" description="Disordered" evidence="8">
    <location>
        <begin position="1"/>
        <end position="71"/>
    </location>
</feature>
<evidence type="ECO:0000256" key="4">
    <source>
        <dbReference type="ARBA" id="ARBA00023159"/>
    </source>
</evidence>
<keyword evidence="4 7" id="KW-0010">Activator</keyword>
<dbReference type="GO" id="GO:0003712">
    <property type="term" value="F:transcription coregulator activity"/>
    <property type="evidence" value="ECO:0007669"/>
    <property type="project" value="InterPro"/>
</dbReference>
<feature type="region of interest" description="Disordered" evidence="8">
    <location>
        <begin position="537"/>
        <end position="588"/>
    </location>
</feature>
<dbReference type="PANTHER" id="PTHR35041:SF4">
    <property type="entry name" value="MEDIATOR OF RNA POLYMERASE II TRANSCRIPTION SUBUNIT 1"/>
    <property type="match status" value="1"/>
</dbReference>
<proteinExistence type="inferred from homology"/>
<sequence>MSTPKNSLSQQGKTPSQPHHGAAATPQVSTPFSMAQAALSPHGPRSSPQQVKKSPAAMTSVTMGRSNSSIPVNFESPSAAAALEMGSGLDVNLRNLVQLGRANEDERARRLDAVIAVLGRNKGLVSEAGLERLAKKLELEFIWESAMDSSGKRTLIVAGSALELVIEFSSNVVQSVTLGFPDSAEIVNKHAKSAGEILFNDLRLREDQSPLTKSMERFAANFERLAVLDKLSINPGLNLYEAVAGIYESLSRLHAWELRKLRQEPTLAGRPYQYLENLVLCTRSGKPTMNVKGRVGMALEYWKDRRLQPPPSPDLAPWVEDHEQTWSILIGCAPMRHIGVSPVRISDRWIGPNVEKAPLPDELHAGGPVIDWLEPESTFLPDSNQTKADPMQPDAQLLGPRLPEVVFHAAFEPPVHIPLSLWQQIQELGCIMDETSLSQPVSFDSLIIPFPPGKSFGSEETRIVSCNKEIVFGPPEDPSNLSWRSHANTLAVHKEVLCRTLTEMTFSHPQQLVTILPFLRQYVFLARLLEQSFVKEAQDRSSTVNGEPSTKTRGTTNKTTTNEDDFTNFIGTTDKPTHPPEDSDMEQQQQLLQQPLQVDISLTLLPVPRLQIIFPFRADKTADVTLEIQENGHLSVVAQDVLDESNVMAPNGRQRRVEDIGALLEYTEDIGKWVEFIRTRWA</sequence>
<keyword evidence="3 7" id="KW-0805">Transcription regulation</keyword>
<feature type="domain" description="Mediator complex subunit Med1" evidence="9">
    <location>
        <begin position="113"/>
        <end position="533"/>
    </location>
</feature>
<keyword evidence="6 7" id="KW-0539">Nucleus</keyword>
<evidence type="ECO:0000256" key="3">
    <source>
        <dbReference type="ARBA" id="ARBA00023015"/>
    </source>
</evidence>
<dbReference type="EMBL" id="JAUDZG010000002">
    <property type="protein sequence ID" value="KAK3307935.1"/>
    <property type="molecule type" value="Genomic_DNA"/>
</dbReference>
<evidence type="ECO:0000256" key="5">
    <source>
        <dbReference type="ARBA" id="ARBA00023163"/>
    </source>
</evidence>
<feature type="compositionally biased region" description="Polar residues" evidence="8">
    <location>
        <begin position="46"/>
        <end position="71"/>
    </location>
</feature>
<reference evidence="10" key="2">
    <citation type="submission" date="2023-06" db="EMBL/GenBank/DDBJ databases">
        <authorList>
            <consortium name="Lawrence Berkeley National Laboratory"/>
            <person name="Mondo S.J."/>
            <person name="Hensen N."/>
            <person name="Bonometti L."/>
            <person name="Westerberg I."/>
            <person name="Brannstrom I.O."/>
            <person name="Guillou S."/>
            <person name="Cros-Aarteil S."/>
            <person name="Calhoun S."/>
            <person name="Haridas S."/>
            <person name="Kuo A."/>
            <person name="Pangilinan J."/>
            <person name="Riley R."/>
            <person name="Labutti K."/>
            <person name="Andreopoulos B."/>
            <person name="Lipzen A."/>
            <person name="Chen C."/>
            <person name="Yanf M."/>
            <person name="Daum C."/>
            <person name="Ng V."/>
            <person name="Clum A."/>
            <person name="Steindorff A."/>
            <person name="Ohm R."/>
            <person name="Martin F."/>
            <person name="Silar P."/>
            <person name="Natvig D."/>
            <person name="Lalanne C."/>
            <person name="Gautier V."/>
            <person name="Ament-Velasquez S.L."/>
            <person name="Kruys A."/>
            <person name="Hutchinson M.I."/>
            <person name="Powell A.J."/>
            <person name="Barry K."/>
            <person name="Miller A.N."/>
            <person name="Grigoriev I.V."/>
            <person name="Debuchy R."/>
            <person name="Gladieux P."/>
            <person name="Thoren M.H."/>
            <person name="Johannesson H."/>
        </authorList>
    </citation>
    <scope>NUCLEOTIDE SEQUENCE</scope>
    <source>
        <strain evidence="10">CBS 333.67</strain>
    </source>
</reference>